<dbReference type="RefSeq" id="WP_035332357.1">
    <property type="nucleotide sequence ID" value="NZ_APVL01000021.1"/>
</dbReference>
<comment type="caution">
    <text evidence="2">The sequence shown here is derived from an EMBL/GenBank/DDBJ whole genome shotgun (WGS) entry which is preliminary data.</text>
</comment>
<evidence type="ECO:0000313" key="3">
    <source>
        <dbReference type="Proteomes" id="UP000019270"/>
    </source>
</evidence>
<organism evidence="2 3">
    <name type="scientific">Cytobacillus firmus DS1</name>
    <dbReference type="NCBI Taxonomy" id="1307436"/>
    <lineage>
        <taxon>Bacteria</taxon>
        <taxon>Bacillati</taxon>
        <taxon>Bacillota</taxon>
        <taxon>Bacilli</taxon>
        <taxon>Bacillales</taxon>
        <taxon>Bacillaceae</taxon>
        <taxon>Cytobacillus</taxon>
    </lineage>
</organism>
<keyword evidence="1" id="KW-0812">Transmembrane</keyword>
<dbReference type="eggNOG" id="ENOG5030D7W">
    <property type="taxonomic scope" value="Bacteria"/>
</dbReference>
<accession>W7L0R9</accession>
<reference evidence="3" key="1">
    <citation type="submission" date="2013-03" db="EMBL/GenBank/DDBJ databases">
        <title>Draft genome sequence of Bacillus firmus DS1.</title>
        <authorList>
            <person name="Peng D."/>
            <person name="Zhu L."/>
            <person name="Sun M."/>
        </authorList>
    </citation>
    <scope>NUCLEOTIDE SEQUENCE [LARGE SCALE GENOMIC DNA]</scope>
    <source>
        <strain evidence="3">DS1</strain>
    </source>
</reference>
<reference evidence="2 3" key="2">
    <citation type="journal article" date="2016" name="Sci. Rep.">
        <title>A novel serine protease, Sep1, from Bacillus firmus DS-1 has nematicidal activity and degrades multiple intestinal-associated nematode proteins.</title>
        <authorList>
            <person name="Geng C."/>
            <person name="Nie X."/>
            <person name="Tang Z."/>
            <person name="Zhang Y."/>
            <person name="Lin J."/>
            <person name="Sun M."/>
            <person name="Peng D."/>
        </authorList>
    </citation>
    <scope>NUCLEOTIDE SEQUENCE [LARGE SCALE GENOMIC DNA]</scope>
    <source>
        <strain evidence="2 3">DS1</strain>
    </source>
</reference>
<dbReference type="EMBL" id="APVL01000021">
    <property type="protein sequence ID" value="EWG09111.1"/>
    <property type="molecule type" value="Genomic_DNA"/>
</dbReference>
<dbReference type="AlphaFoldDB" id="W7L0R9"/>
<gene>
    <name evidence="2" type="ORF">PBF_20528</name>
</gene>
<keyword evidence="1" id="KW-0472">Membrane</keyword>
<evidence type="ECO:0000313" key="2">
    <source>
        <dbReference type="EMBL" id="EWG09111.1"/>
    </source>
</evidence>
<evidence type="ECO:0000256" key="1">
    <source>
        <dbReference type="SAM" id="Phobius"/>
    </source>
</evidence>
<feature type="transmembrane region" description="Helical" evidence="1">
    <location>
        <begin position="106"/>
        <end position="125"/>
    </location>
</feature>
<protein>
    <submittedName>
        <fullName evidence="2">Uncharacterized protein</fullName>
    </submittedName>
</protein>
<proteinExistence type="predicted"/>
<dbReference type="OrthoDB" id="2427947at2"/>
<keyword evidence="1" id="KW-1133">Transmembrane helix</keyword>
<dbReference type="Proteomes" id="UP000019270">
    <property type="component" value="Unassembled WGS sequence"/>
</dbReference>
<dbReference type="PATRIC" id="fig|1307436.3.peg.4383"/>
<name>W7L0R9_CYTFI</name>
<sequence>MCFTHNVIEQQALKMCEEIRGHSIYNIVGIAAADGQYRMIQENTSIESNLNLLQGEALPLITKVMLQDAHGREYLVSPDEAGLQFAIGKVTYKEYKHLQAKEKRKLITILIASGSTLFLLSWSLLQFLI</sequence>